<keyword evidence="2" id="KW-0520">NAD</keyword>
<dbReference type="Gene3D" id="3.40.50.720">
    <property type="entry name" value="NAD(P)-binding Rossmann-like Domain"/>
    <property type="match status" value="2"/>
</dbReference>
<dbReference type="InterPro" id="IPR014026">
    <property type="entry name" value="UDP-Glc/GDP-Man_DH_dimer"/>
</dbReference>
<dbReference type="NCBIfam" id="TIGR03026">
    <property type="entry name" value="NDP-sugDHase"/>
    <property type="match status" value="1"/>
</dbReference>
<dbReference type="InterPro" id="IPR014027">
    <property type="entry name" value="UDP-Glc/GDP-Man_DH_C"/>
</dbReference>
<dbReference type="PANTHER" id="PTHR43491:SF1">
    <property type="entry name" value="UDP-N-ACETYL-D-MANNOSAMINE DEHYDROGENASE"/>
    <property type="match status" value="1"/>
</dbReference>
<dbReference type="PIRSF" id="PIRSF000124">
    <property type="entry name" value="UDPglc_GDPman_dh"/>
    <property type="match status" value="1"/>
</dbReference>
<dbReference type="Pfam" id="PF00984">
    <property type="entry name" value="UDPG_MGDP_dh"/>
    <property type="match status" value="1"/>
</dbReference>
<dbReference type="SMART" id="SM00984">
    <property type="entry name" value="UDPG_MGDP_dh_C"/>
    <property type="match status" value="1"/>
</dbReference>
<dbReference type="InterPro" id="IPR028359">
    <property type="entry name" value="UDP_ManNAc/GlcNAc_DH"/>
</dbReference>
<dbReference type="RefSeq" id="WP_204467906.1">
    <property type="nucleotide sequence ID" value="NZ_JAFBCV010000013.1"/>
</dbReference>
<evidence type="ECO:0000313" key="6">
    <source>
        <dbReference type="Proteomes" id="UP001179280"/>
    </source>
</evidence>
<evidence type="ECO:0000256" key="1">
    <source>
        <dbReference type="ARBA" id="ARBA00023002"/>
    </source>
</evidence>
<evidence type="ECO:0000313" key="5">
    <source>
        <dbReference type="EMBL" id="MBM7840351.1"/>
    </source>
</evidence>
<keyword evidence="6" id="KW-1185">Reference proteome</keyword>
<accession>A0ABS2SXU1</accession>
<dbReference type="InterPro" id="IPR017476">
    <property type="entry name" value="UDP-Glc/GDP-Man"/>
</dbReference>
<dbReference type="Pfam" id="PF03720">
    <property type="entry name" value="UDPG_MGDP_dh_C"/>
    <property type="match status" value="1"/>
</dbReference>
<dbReference type="Proteomes" id="UP001179280">
    <property type="component" value="Unassembled WGS sequence"/>
</dbReference>
<dbReference type="SUPFAM" id="SSF51735">
    <property type="entry name" value="NAD(P)-binding Rossmann-fold domains"/>
    <property type="match status" value="1"/>
</dbReference>
<dbReference type="PANTHER" id="PTHR43491">
    <property type="entry name" value="UDP-N-ACETYL-D-MANNOSAMINE DEHYDROGENASE"/>
    <property type="match status" value="1"/>
</dbReference>
<dbReference type="Pfam" id="PF03721">
    <property type="entry name" value="UDPG_MGDP_dh_N"/>
    <property type="match status" value="1"/>
</dbReference>
<sequence length="416" mass="46003">MNPKVAIIGLGYVGLPLAMLFAAKGYQVFGIDHDHKKVQMLEAGLSYLMEVSNEEIQTLTNSAFSVSTTYQAINEVDSIILCVPTPLSESQLPNLSYVQTAIHDLIPFMKENQLVVLESSTYPGSTEEVVVPLFKRAGFIAGKSIAIGYSPERIDPGNAHYRLENIPKVISGVTSSCTEKIINLYKPIFSQLVPVSSPKVAEMAKMLENAQRFVNLTFMNEMARVCHELDLNIWEVIEATETKPYGYFPCKPGPGVGGHCIPVDPLYLKWKANQAGCLTEFIDLAKKINDDQPSYLVERIKALLPPEQGSTVLLLGLTYKGDSNDLRESVGPILAKTLVDEGFIVDVYDPFVEEVNLGTVTIKSTPFTTSSLRKYDLVVLVTDHSSFPYEEIASESKLVFDTRNCFKNGVSHIHKL</sequence>
<dbReference type="SUPFAM" id="SSF48179">
    <property type="entry name" value="6-phosphogluconate dehydrogenase C-terminal domain-like"/>
    <property type="match status" value="1"/>
</dbReference>
<reference evidence="5" key="1">
    <citation type="submission" date="2021-01" db="EMBL/GenBank/DDBJ databases">
        <title>Genomic Encyclopedia of Type Strains, Phase IV (KMG-IV): sequencing the most valuable type-strain genomes for metagenomic binning, comparative biology and taxonomic classification.</title>
        <authorList>
            <person name="Goeker M."/>
        </authorList>
    </citation>
    <scope>NUCLEOTIDE SEQUENCE</scope>
    <source>
        <strain evidence="5">DSM 21943</strain>
    </source>
</reference>
<comment type="caution">
    <text evidence="5">The sequence shown here is derived from an EMBL/GenBank/DDBJ whole genome shotgun (WGS) entry which is preliminary data.</text>
</comment>
<feature type="domain" description="UDP-glucose/GDP-mannose dehydrogenase C-terminal" evidence="4">
    <location>
        <begin position="313"/>
        <end position="408"/>
    </location>
</feature>
<gene>
    <name evidence="5" type="ORF">JOC54_003632</name>
</gene>
<comment type="similarity">
    <text evidence="3">Belongs to the UDP-glucose/GDP-mannose dehydrogenase family.</text>
</comment>
<dbReference type="InterPro" id="IPR036220">
    <property type="entry name" value="UDP-Glc/GDP-Man_DH_C_sf"/>
</dbReference>
<dbReference type="EC" id="1.1.1.136" evidence="5"/>
<dbReference type="EMBL" id="JAFBCV010000013">
    <property type="protein sequence ID" value="MBM7840351.1"/>
    <property type="molecule type" value="Genomic_DNA"/>
</dbReference>
<keyword evidence="1 5" id="KW-0560">Oxidoreductase</keyword>
<dbReference type="SUPFAM" id="SSF52413">
    <property type="entry name" value="UDP-glucose/GDP-mannose dehydrogenase C-terminal domain"/>
    <property type="match status" value="1"/>
</dbReference>
<dbReference type="PIRSF" id="PIRSF500136">
    <property type="entry name" value="UDP_ManNAc_DH"/>
    <property type="match status" value="1"/>
</dbReference>
<dbReference type="InterPro" id="IPR001732">
    <property type="entry name" value="UDP-Glc/GDP-Man_DH_N"/>
</dbReference>
<dbReference type="InterPro" id="IPR036291">
    <property type="entry name" value="NAD(P)-bd_dom_sf"/>
</dbReference>
<proteinExistence type="inferred from homology"/>
<evidence type="ECO:0000259" key="4">
    <source>
        <dbReference type="SMART" id="SM00984"/>
    </source>
</evidence>
<dbReference type="GO" id="GO:0047004">
    <property type="term" value="F:UDP-N-acetylglucosamine 6-dehydrogenase activity"/>
    <property type="evidence" value="ECO:0007669"/>
    <property type="project" value="UniProtKB-EC"/>
</dbReference>
<dbReference type="InterPro" id="IPR008927">
    <property type="entry name" value="6-PGluconate_DH-like_C_sf"/>
</dbReference>
<protein>
    <submittedName>
        <fullName evidence="5">UDP-N-acetyl-D-glucosamine dehydrogenase</fullName>
        <ecNumber evidence="5">1.1.1.136</ecNumber>
    </submittedName>
</protein>
<evidence type="ECO:0000256" key="2">
    <source>
        <dbReference type="ARBA" id="ARBA00023027"/>
    </source>
</evidence>
<name>A0ABS2SXU1_9BACI</name>
<organism evidence="5 6">
    <name type="scientific">Shouchella xiaoxiensis</name>
    <dbReference type="NCBI Taxonomy" id="766895"/>
    <lineage>
        <taxon>Bacteria</taxon>
        <taxon>Bacillati</taxon>
        <taxon>Bacillota</taxon>
        <taxon>Bacilli</taxon>
        <taxon>Bacillales</taxon>
        <taxon>Bacillaceae</taxon>
        <taxon>Shouchella</taxon>
    </lineage>
</organism>
<evidence type="ECO:0000256" key="3">
    <source>
        <dbReference type="PIRNR" id="PIRNR000124"/>
    </source>
</evidence>